<proteinExistence type="predicted"/>
<comment type="caution">
    <text evidence="1">The sequence shown here is derived from an EMBL/GenBank/DDBJ whole genome shotgun (WGS) entry which is preliminary data.</text>
</comment>
<name>A0AAW1I391_SAPOF</name>
<evidence type="ECO:0000313" key="2">
    <source>
        <dbReference type="Proteomes" id="UP001443914"/>
    </source>
</evidence>
<dbReference type="AlphaFoldDB" id="A0AAW1I391"/>
<reference evidence="1" key="1">
    <citation type="submission" date="2024-03" db="EMBL/GenBank/DDBJ databases">
        <title>WGS assembly of Saponaria officinalis var. Norfolk2.</title>
        <authorList>
            <person name="Jenkins J."/>
            <person name="Shu S."/>
            <person name="Grimwood J."/>
            <person name="Barry K."/>
            <person name="Goodstein D."/>
            <person name="Schmutz J."/>
            <person name="Leebens-Mack J."/>
            <person name="Osbourn A."/>
        </authorList>
    </citation>
    <scope>NUCLEOTIDE SEQUENCE [LARGE SCALE GENOMIC DNA]</scope>
    <source>
        <strain evidence="1">JIC</strain>
    </source>
</reference>
<keyword evidence="2" id="KW-1185">Reference proteome</keyword>
<organism evidence="1 2">
    <name type="scientific">Saponaria officinalis</name>
    <name type="common">Common soapwort</name>
    <name type="synonym">Lychnis saponaria</name>
    <dbReference type="NCBI Taxonomy" id="3572"/>
    <lineage>
        <taxon>Eukaryota</taxon>
        <taxon>Viridiplantae</taxon>
        <taxon>Streptophyta</taxon>
        <taxon>Embryophyta</taxon>
        <taxon>Tracheophyta</taxon>
        <taxon>Spermatophyta</taxon>
        <taxon>Magnoliopsida</taxon>
        <taxon>eudicotyledons</taxon>
        <taxon>Gunneridae</taxon>
        <taxon>Pentapetalae</taxon>
        <taxon>Caryophyllales</taxon>
        <taxon>Caryophyllaceae</taxon>
        <taxon>Caryophylleae</taxon>
        <taxon>Saponaria</taxon>
    </lineage>
</organism>
<evidence type="ECO:0000313" key="1">
    <source>
        <dbReference type="EMBL" id="KAK9683065.1"/>
    </source>
</evidence>
<dbReference type="EMBL" id="JBDFQZ010000010">
    <property type="protein sequence ID" value="KAK9683065.1"/>
    <property type="molecule type" value="Genomic_DNA"/>
</dbReference>
<gene>
    <name evidence="1" type="ORF">RND81_10G115500</name>
</gene>
<accession>A0AAW1I391</accession>
<dbReference type="Proteomes" id="UP001443914">
    <property type="component" value="Unassembled WGS sequence"/>
</dbReference>
<protein>
    <submittedName>
        <fullName evidence="1">Uncharacterized protein</fullName>
    </submittedName>
</protein>
<sequence>MLDQYVSMLEKKVQSAYHTPPS</sequence>